<comment type="caution">
    <text evidence="1">The sequence shown here is derived from an EMBL/GenBank/DDBJ whole genome shotgun (WGS) entry which is preliminary data.</text>
</comment>
<accession>A0ACC2CG45</accession>
<evidence type="ECO:0000313" key="1">
    <source>
        <dbReference type="EMBL" id="KAJ7541003.1"/>
    </source>
</evidence>
<protein>
    <submittedName>
        <fullName evidence="1">Uncharacterized protein</fullName>
    </submittedName>
</protein>
<sequence>MLWRFRVLEAMNVGDESVVGEMSCKAGMAKCDDGDDDDYMGDLSRFLQSNESPVASSQVRKRVAMNETNKKLHWKEKRKLKQVEKQKEEEEHRMEGLVSSIPSSNIGFKMLQQMGYTPGVALGKHAQGTLEPVKIELKHSRSGLGRDALEREVASKKARKLAIELEKRSTRENELRTEFQERRRNFWQTQKITRDYRKACTTLAQLEESIKLPLSPAENVDNSLLEVTKDEKQEEPEEDTAEENEEEEVTAEDLLEILERLRSQFHYCLYCGYQYESAETLATCCPGLEEDVH</sequence>
<keyword evidence="2" id="KW-1185">Reference proteome</keyword>
<proteinExistence type="predicted"/>
<evidence type="ECO:0000313" key="2">
    <source>
        <dbReference type="Proteomes" id="UP001162992"/>
    </source>
</evidence>
<reference evidence="2" key="1">
    <citation type="journal article" date="2024" name="Proc. Natl. Acad. Sci. U.S.A.">
        <title>Extraordinary preservation of gene collinearity over three hundred million years revealed in homosporous lycophytes.</title>
        <authorList>
            <person name="Li C."/>
            <person name="Wickell D."/>
            <person name="Kuo L.Y."/>
            <person name="Chen X."/>
            <person name="Nie B."/>
            <person name="Liao X."/>
            <person name="Peng D."/>
            <person name="Ji J."/>
            <person name="Jenkins J."/>
            <person name="Williams M."/>
            <person name="Shu S."/>
            <person name="Plott C."/>
            <person name="Barry K."/>
            <person name="Rajasekar S."/>
            <person name="Grimwood J."/>
            <person name="Han X."/>
            <person name="Sun S."/>
            <person name="Hou Z."/>
            <person name="He W."/>
            <person name="Dai G."/>
            <person name="Sun C."/>
            <person name="Schmutz J."/>
            <person name="Leebens-Mack J.H."/>
            <person name="Li F.W."/>
            <person name="Wang L."/>
        </authorList>
    </citation>
    <scope>NUCLEOTIDE SEQUENCE [LARGE SCALE GENOMIC DNA]</scope>
    <source>
        <strain evidence="2">cv. PW_Plant_1</strain>
    </source>
</reference>
<gene>
    <name evidence="1" type="ORF">O6H91_10G040500</name>
</gene>
<name>A0ACC2CG45_DIPCM</name>
<dbReference type="Proteomes" id="UP001162992">
    <property type="component" value="Chromosome 10"/>
</dbReference>
<organism evidence="1 2">
    <name type="scientific">Diphasiastrum complanatum</name>
    <name type="common">Issler's clubmoss</name>
    <name type="synonym">Lycopodium complanatum</name>
    <dbReference type="NCBI Taxonomy" id="34168"/>
    <lineage>
        <taxon>Eukaryota</taxon>
        <taxon>Viridiplantae</taxon>
        <taxon>Streptophyta</taxon>
        <taxon>Embryophyta</taxon>
        <taxon>Tracheophyta</taxon>
        <taxon>Lycopodiopsida</taxon>
        <taxon>Lycopodiales</taxon>
        <taxon>Lycopodiaceae</taxon>
        <taxon>Lycopodioideae</taxon>
        <taxon>Diphasiastrum</taxon>
    </lineage>
</organism>
<dbReference type="EMBL" id="CM055101">
    <property type="protein sequence ID" value="KAJ7541003.1"/>
    <property type="molecule type" value="Genomic_DNA"/>
</dbReference>